<comment type="caution">
    <text evidence="1">The sequence shown here is derived from an EMBL/GenBank/DDBJ whole genome shotgun (WGS) entry which is preliminary data.</text>
</comment>
<accession>A0ABN3A703</accession>
<reference evidence="1 2" key="1">
    <citation type="journal article" date="2019" name="Int. J. Syst. Evol. Microbiol.">
        <title>The Global Catalogue of Microorganisms (GCM) 10K type strain sequencing project: providing services to taxonomists for standard genome sequencing and annotation.</title>
        <authorList>
            <consortium name="The Broad Institute Genomics Platform"/>
            <consortium name="The Broad Institute Genome Sequencing Center for Infectious Disease"/>
            <person name="Wu L."/>
            <person name="Ma J."/>
        </authorList>
    </citation>
    <scope>NUCLEOTIDE SEQUENCE [LARGE SCALE GENOMIC DNA]</scope>
    <source>
        <strain evidence="1 2">JCM 13850</strain>
    </source>
</reference>
<dbReference type="EMBL" id="BAAAMR010000068">
    <property type="protein sequence ID" value="GAA2155328.1"/>
    <property type="molecule type" value="Genomic_DNA"/>
</dbReference>
<evidence type="ECO:0000313" key="1">
    <source>
        <dbReference type="EMBL" id="GAA2155328.1"/>
    </source>
</evidence>
<name>A0ABN3A703_9ACTN</name>
<sequence>MTKDHQITGYVCAFCTNDIPMSSPDLRRLNIETMDGFPSQELFAHRACLARAISPEIPLGEVLDEDP</sequence>
<keyword evidence="2" id="KW-1185">Reference proteome</keyword>
<proteinExistence type="predicted"/>
<protein>
    <submittedName>
        <fullName evidence="1">Uncharacterized protein</fullName>
    </submittedName>
</protein>
<gene>
    <name evidence="1" type="ORF">GCM10009727_63140</name>
</gene>
<dbReference type="Proteomes" id="UP001501020">
    <property type="component" value="Unassembled WGS sequence"/>
</dbReference>
<organism evidence="1 2">
    <name type="scientific">Actinomadura napierensis</name>
    <dbReference type="NCBI Taxonomy" id="267854"/>
    <lineage>
        <taxon>Bacteria</taxon>
        <taxon>Bacillati</taxon>
        <taxon>Actinomycetota</taxon>
        <taxon>Actinomycetes</taxon>
        <taxon>Streptosporangiales</taxon>
        <taxon>Thermomonosporaceae</taxon>
        <taxon>Actinomadura</taxon>
    </lineage>
</organism>
<evidence type="ECO:0000313" key="2">
    <source>
        <dbReference type="Proteomes" id="UP001501020"/>
    </source>
</evidence>